<dbReference type="Gene3D" id="3.40.50.10540">
    <property type="entry name" value="Crotonobetainyl-coa:carnitine coa-transferase, domain 1"/>
    <property type="match status" value="1"/>
</dbReference>
<feature type="compositionally biased region" description="Basic and acidic residues" evidence="2">
    <location>
        <begin position="65"/>
        <end position="92"/>
    </location>
</feature>
<protein>
    <submittedName>
        <fullName evidence="3">L-carnitine dehydratase/bile acid-inducible protein F</fullName>
        <ecNumber evidence="3">2.8.3.16</ecNumber>
    </submittedName>
</protein>
<accession>I7KJ61</accession>
<feature type="compositionally biased region" description="Low complexity" evidence="2">
    <location>
        <begin position="243"/>
        <end position="261"/>
    </location>
</feature>
<dbReference type="AlphaFoldDB" id="I7KJ61"/>
<sequence>MVPGGPRREEGAPHRRGRRRREGARDVHDRPRRGGEEHRLRHRGRQREHRHQAPGVQGARRGRPGAHDPRDELLEHRLLEDRRRHQPAREGLELPLLQPGAHHEGRRGRLPREDLEGDHRDDRRARREARQERHPRQQGDPGLRREPAARRDPHRGLEALRRRGRELRGHRHRREDRAAPPHGPLRAHGHDRHRRRLRHPPGGVRADRRRVGAAPPAHQGALREGRLRPQDRQGLLHLRRQVGPSSPAAPPRTGAARPGPAFLEAGREPAVPSPSHEHGKTRPVADPILPGDKRPGPLDGVVVADFSRVLAGPYATMLLADLGATVIKVEAPVGDDTRRWTPPERDGISTYYMAVNRNKHAIVLDLKKDEDLETAYRIIDRADVFVENFKPGGLKKFGLDEESVKKRWPGVIHASITGFGTKGGAHLPGYDLLVQGASGFMHTTGSEDGPPQRAGVAIFDIVTGLHTAIGILAALVERGKSKEGQHIALNLLNSALSGLANQTSGVVAAGSNPRRMGNEHPSLYPYGPFKAKDREIIVCIGNDNQFERFMTALEAEEGKEERFSTVAKRNENRKELGPIIEKYLAAKTADEWYEIFSEIGVPASQILTVNEGVEFADSLGLEPVVLSGEGEDDPIPGIRNPIELGRTPADYPKAPPALDADHEQVLAWLDRTEAKK</sequence>
<keyword evidence="1 3" id="KW-0808">Transferase</keyword>
<dbReference type="InterPro" id="IPR050483">
    <property type="entry name" value="CoA-transferase_III_domain"/>
</dbReference>
<dbReference type="InterPro" id="IPR023606">
    <property type="entry name" value="CoA-Trfase_III_dom_1_sf"/>
</dbReference>
<dbReference type="Proteomes" id="UP000011016">
    <property type="component" value="Unassembled WGS sequence"/>
</dbReference>
<dbReference type="Pfam" id="PF02515">
    <property type="entry name" value="CoA_transf_3"/>
    <property type="match status" value="1"/>
</dbReference>
<dbReference type="PANTHER" id="PTHR48207">
    <property type="entry name" value="SUCCINATE--HYDROXYMETHYLGLUTARATE COA-TRANSFERASE"/>
    <property type="match status" value="1"/>
</dbReference>
<proteinExistence type="predicted"/>
<evidence type="ECO:0000313" key="3">
    <source>
        <dbReference type="EMBL" id="CCI83385.1"/>
    </source>
</evidence>
<reference evidence="3 4" key="1">
    <citation type="journal article" date="2012" name="J. Bacteriol.">
        <title>Draft Genome Sequence of Turicella otitidis ATCC 51513, Isolated from Middle Ear Fluid from a Child with Otitis Media.</title>
        <authorList>
            <person name="Brinkrolf K."/>
            <person name="Schneider J."/>
            <person name="Knecht M."/>
            <person name="Ruckert C."/>
            <person name="Tauch A."/>
        </authorList>
    </citation>
    <scope>NUCLEOTIDE SEQUENCE [LARGE SCALE GENOMIC DNA]</scope>
    <source>
        <strain evidence="3 4">ATCC 51513</strain>
    </source>
</reference>
<name>I7KJ61_9CORY</name>
<feature type="region of interest" description="Disordered" evidence="2">
    <location>
        <begin position="1"/>
        <end position="229"/>
    </location>
</feature>
<feature type="compositionally biased region" description="Basic residues" evidence="2">
    <location>
        <begin position="162"/>
        <end position="174"/>
    </location>
</feature>
<feature type="compositionally biased region" description="Basic and acidic residues" evidence="2">
    <location>
        <begin position="23"/>
        <end position="39"/>
    </location>
</feature>
<gene>
    <name evidence="3" type="ORF">BN46_0649</name>
</gene>
<organism evidence="3 4">
    <name type="scientific">Corynebacterium otitidis ATCC 51513</name>
    <dbReference type="NCBI Taxonomy" id="883169"/>
    <lineage>
        <taxon>Bacteria</taxon>
        <taxon>Bacillati</taxon>
        <taxon>Actinomycetota</taxon>
        <taxon>Actinomycetes</taxon>
        <taxon>Mycobacteriales</taxon>
        <taxon>Corynebacteriaceae</taxon>
        <taxon>Corynebacterium</taxon>
    </lineage>
</organism>
<feature type="compositionally biased region" description="Basic and acidic residues" evidence="2">
    <location>
        <begin position="110"/>
        <end position="161"/>
    </location>
</feature>
<dbReference type="PANTHER" id="PTHR48207:SF3">
    <property type="entry name" value="SUCCINATE--HYDROXYMETHYLGLUTARATE COA-TRANSFERASE"/>
    <property type="match status" value="1"/>
</dbReference>
<dbReference type="EMBL" id="CAJZ01000096">
    <property type="protein sequence ID" value="CCI83385.1"/>
    <property type="molecule type" value="Genomic_DNA"/>
</dbReference>
<dbReference type="InterPro" id="IPR044855">
    <property type="entry name" value="CoA-Trfase_III_dom3_sf"/>
</dbReference>
<feature type="compositionally biased region" description="Basic residues" evidence="2">
    <location>
        <begin position="185"/>
        <end position="199"/>
    </location>
</feature>
<feature type="compositionally biased region" description="Basic and acidic residues" evidence="2">
    <location>
        <begin position="1"/>
        <end position="13"/>
    </location>
</feature>
<evidence type="ECO:0000313" key="4">
    <source>
        <dbReference type="Proteomes" id="UP000011016"/>
    </source>
</evidence>
<dbReference type="SUPFAM" id="SSF89796">
    <property type="entry name" value="CoA-transferase family III (CaiB/BaiF)"/>
    <property type="match status" value="1"/>
</dbReference>
<dbReference type="InterPro" id="IPR003673">
    <property type="entry name" value="CoA-Trfase_fam_III"/>
</dbReference>
<dbReference type="GO" id="GO:0033608">
    <property type="term" value="F:formyl-CoA transferase activity"/>
    <property type="evidence" value="ECO:0007669"/>
    <property type="project" value="UniProtKB-EC"/>
</dbReference>
<comment type="caution">
    <text evidence="3">The sequence shown here is derived from an EMBL/GenBank/DDBJ whole genome shotgun (WGS) entry which is preliminary data.</text>
</comment>
<feature type="compositionally biased region" description="Basic residues" evidence="2">
    <location>
        <begin position="40"/>
        <end position="52"/>
    </location>
</feature>
<dbReference type="Gene3D" id="3.30.1540.10">
    <property type="entry name" value="formyl-coa transferase, domain 3"/>
    <property type="match status" value="1"/>
</dbReference>
<feature type="region of interest" description="Disordered" evidence="2">
    <location>
        <begin position="241"/>
        <end position="294"/>
    </location>
</feature>
<evidence type="ECO:0000256" key="2">
    <source>
        <dbReference type="SAM" id="MobiDB-lite"/>
    </source>
</evidence>
<dbReference type="EC" id="2.8.3.16" evidence="3"/>
<evidence type="ECO:0000256" key="1">
    <source>
        <dbReference type="ARBA" id="ARBA00022679"/>
    </source>
</evidence>